<evidence type="ECO:0000313" key="3">
    <source>
        <dbReference type="Proteomes" id="UP000433309"/>
    </source>
</evidence>
<evidence type="ECO:0000313" key="2">
    <source>
        <dbReference type="EMBL" id="MRW91728.1"/>
    </source>
</evidence>
<dbReference type="Proteomes" id="UP000433309">
    <property type="component" value="Unassembled WGS sequence"/>
</dbReference>
<dbReference type="EMBL" id="WKJK01000008">
    <property type="protein sequence ID" value="MRW91728.1"/>
    <property type="molecule type" value="Genomic_DNA"/>
</dbReference>
<keyword evidence="3" id="KW-1185">Reference proteome</keyword>
<organism evidence="2 3">
    <name type="scientific">Duganella guangzhouensis</name>
    <dbReference type="NCBI Taxonomy" id="2666084"/>
    <lineage>
        <taxon>Bacteria</taxon>
        <taxon>Pseudomonadati</taxon>
        <taxon>Pseudomonadota</taxon>
        <taxon>Betaproteobacteria</taxon>
        <taxon>Burkholderiales</taxon>
        <taxon>Oxalobacteraceae</taxon>
        <taxon>Telluria group</taxon>
        <taxon>Duganella</taxon>
    </lineage>
</organism>
<feature type="transmembrane region" description="Helical" evidence="1">
    <location>
        <begin position="189"/>
        <end position="207"/>
    </location>
</feature>
<evidence type="ECO:0000256" key="1">
    <source>
        <dbReference type="SAM" id="Phobius"/>
    </source>
</evidence>
<feature type="transmembrane region" description="Helical" evidence="1">
    <location>
        <begin position="160"/>
        <end position="177"/>
    </location>
</feature>
<keyword evidence="1" id="KW-0472">Membrane</keyword>
<sequence length="708" mass="77091">MTAIPALKTGIVISPYQPAPGSQQERFLLEVEQHHFLISAKSRALIVALQASPANAAELEQHYQQHSGASLPAADLLALAQRTLPPALFADTPSTPRRNPFTVSIDLLSPRRAGVLTEKLTWLFQPRLAWPLVALFLMVHACVLPDALRAAHSSWSASSGVTLIALLLLSGLIHELGHSTACRYFNCPHGAIGFGLYLIFPAWYADVSKAWRLQRRQRAVVDLGGVYFQSVSLIAVDLYALYSGDPGALKLIWMVTFTMLFTLNPVFKFDGYWLLSDLSGQHNLHRQVRAAGADLLMPLFGRARRAPPSLLLLTYGTLSTAYLAYFASFLWREVGHMAQTLPGALSGSLQRLQAAGTTHLIDAGWSLWSLLGQLLWPTVIASACAMLVLKLCKAVGELRLAIHSARLASRPGSYTERQQRQRVDANTTRLAVKGMQQILKLSQDDALSHANAAAAAYQQLCDQRPASGTVAAAPAPLLRDLEHGLTQHACLLALPFNIPALQLLRQLAASELRLTVIGNPMLDQVMAGLGLQHVSTLTTGQAVRELKRGPQPRHTLYISFPELHASSDGTRAWMHFNGTRYSRSVLEGLLCCLGLGTLYTLGTDNTLASLPLTPQQPREAGRAIADITGWLATHLQQAAAARPDLSLAWAWLYRASDLYLAVERADQLKQLSAYVDAWQRAGLAPAVHAAARAQLAAWSASPFPTQRG</sequence>
<keyword evidence="1" id="KW-0812">Transmembrane</keyword>
<feature type="transmembrane region" description="Helical" evidence="1">
    <location>
        <begin position="310"/>
        <end position="331"/>
    </location>
</feature>
<proteinExistence type="predicted"/>
<reference evidence="2 3" key="1">
    <citation type="submission" date="2019-11" db="EMBL/GenBank/DDBJ databases">
        <title>Novel species isolated from a subtropical stream in China.</title>
        <authorList>
            <person name="Lu H."/>
        </authorList>
    </citation>
    <scope>NUCLEOTIDE SEQUENCE [LARGE SCALE GENOMIC DNA]</scope>
    <source>
        <strain evidence="2 3">FT80W</strain>
    </source>
</reference>
<name>A0A6I2L0L1_9BURK</name>
<accession>A0A6I2L0L1</accession>
<dbReference type="AlphaFoldDB" id="A0A6I2L0L1"/>
<feature type="transmembrane region" description="Helical" evidence="1">
    <location>
        <begin position="128"/>
        <end position="148"/>
    </location>
</feature>
<evidence type="ECO:0008006" key="4">
    <source>
        <dbReference type="Google" id="ProtNLM"/>
    </source>
</evidence>
<gene>
    <name evidence="2" type="ORF">GJ699_17175</name>
</gene>
<dbReference type="RefSeq" id="WP_154378388.1">
    <property type="nucleotide sequence ID" value="NZ_WKJK01000008.1"/>
</dbReference>
<keyword evidence="1" id="KW-1133">Transmembrane helix</keyword>
<comment type="caution">
    <text evidence="2">The sequence shown here is derived from an EMBL/GenBank/DDBJ whole genome shotgun (WGS) entry which is preliminary data.</text>
</comment>
<protein>
    <recommendedName>
        <fullName evidence="4">Peptide zinc metalloprotease protein</fullName>
    </recommendedName>
</protein>
<feature type="transmembrane region" description="Helical" evidence="1">
    <location>
        <begin position="219"/>
        <end position="242"/>
    </location>
</feature>
<feature type="transmembrane region" description="Helical" evidence="1">
    <location>
        <begin position="248"/>
        <end position="267"/>
    </location>
</feature>